<dbReference type="EMBL" id="JAINUF010000002">
    <property type="protein sequence ID" value="KAJ8373514.1"/>
    <property type="molecule type" value="Genomic_DNA"/>
</dbReference>
<gene>
    <name evidence="1" type="ORF">SKAU_G00040940</name>
</gene>
<organism evidence="1 2">
    <name type="scientific">Synaphobranchus kaupii</name>
    <name type="common">Kaup's arrowtooth eel</name>
    <dbReference type="NCBI Taxonomy" id="118154"/>
    <lineage>
        <taxon>Eukaryota</taxon>
        <taxon>Metazoa</taxon>
        <taxon>Chordata</taxon>
        <taxon>Craniata</taxon>
        <taxon>Vertebrata</taxon>
        <taxon>Euteleostomi</taxon>
        <taxon>Actinopterygii</taxon>
        <taxon>Neopterygii</taxon>
        <taxon>Teleostei</taxon>
        <taxon>Anguilliformes</taxon>
        <taxon>Synaphobranchidae</taxon>
        <taxon>Synaphobranchus</taxon>
    </lineage>
</organism>
<accession>A0A9Q1J6M4</accession>
<evidence type="ECO:0000313" key="2">
    <source>
        <dbReference type="Proteomes" id="UP001152622"/>
    </source>
</evidence>
<proteinExistence type="predicted"/>
<evidence type="ECO:0000313" key="1">
    <source>
        <dbReference type="EMBL" id="KAJ8373514.1"/>
    </source>
</evidence>
<sequence length="117" mass="13279">MPTRPEEVACLRWSAVHVRVNLGHLAQVPHALCFLSTQRLLKPGSPTLSAYPQQEVSPSVWHLMDNIQAETAWSFHTPASSSTFLNHSQEKVLWAWQQGLWEDCGKSRLACKPWSFI</sequence>
<keyword evidence="2" id="KW-1185">Reference proteome</keyword>
<protein>
    <submittedName>
        <fullName evidence="1">Uncharacterized protein</fullName>
    </submittedName>
</protein>
<comment type="caution">
    <text evidence="1">The sequence shown here is derived from an EMBL/GenBank/DDBJ whole genome shotgun (WGS) entry which is preliminary data.</text>
</comment>
<name>A0A9Q1J6M4_SYNKA</name>
<reference evidence="1" key="1">
    <citation type="journal article" date="2023" name="Science">
        <title>Genome structures resolve the early diversification of teleost fishes.</title>
        <authorList>
            <person name="Parey E."/>
            <person name="Louis A."/>
            <person name="Montfort J."/>
            <person name="Bouchez O."/>
            <person name="Roques C."/>
            <person name="Iampietro C."/>
            <person name="Lluch J."/>
            <person name="Castinel A."/>
            <person name="Donnadieu C."/>
            <person name="Desvignes T."/>
            <person name="Floi Bucao C."/>
            <person name="Jouanno E."/>
            <person name="Wen M."/>
            <person name="Mejri S."/>
            <person name="Dirks R."/>
            <person name="Jansen H."/>
            <person name="Henkel C."/>
            <person name="Chen W.J."/>
            <person name="Zahm M."/>
            <person name="Cabau C."/>
            <person name="Klopp C."/>
            <person name="Thompson A.W."/>
            <person name="Robinson-Rechavi M."/>
            <person name="Braasch I."/>
            <person name="Lecointre G."/>
            <person name="Bobe J."/>
            <person name="Postlethwait J.H."/>
            <person name="Berthelot C."/>
            <person name="Roest Crollius H."/>
            <person name="Guiguen Y."/>
        </authorList>
    </citation>
    <scope>NUCLEOTIDE SEQUENCE</scope>
    <source>
        <strain evidence="1">WJC10195</strain>
    </source>
</reference>
<dbReference type="AlphaFoldDB" id="A0A9Q1J6M4"/>
<dbReference type="Proteomes" id="UP001152622">
    <property type="component" value="Chromosome 2"/>
</dbReference>